<comment type="caution">
    <text evidence="1">The sequence shown here is derived from an EMBL/GenBank/DDBJ whole genome shotgun (WGS) entry which is preliminary data.</text>
</comment>
<keyword evidence="2" id="KW-1185">Reference proteome</keyword>
<name>A0AC60QZV6_IXOPE</name>
<accession>A0AC60QZV6</accession>
<proteinExistence type="predicted"/>
<evidence type="ECO:0000313" key="1">
    <source>
        <dbReference type="EMBL" id="KAG0445209.1"/>
    </source>
</evidence>
<reference evidence="1 2" key="1">
    <citation type="journal article" date="2020" name="Cell">
        <title>Large-Scale Comparative Analyses of Tick Genomes Elucidate Their Genetic Diversity and Vector Capacities.</title>
        <authorList>
            <consortium name="Tick Genome and Microbiome Consortium (TIGMIC)"/>
            <person name="Jia N."/>
            <person name="Wang J."/>
            <person name="Shi W."/>
            <person name="Du L."/>
            <person name="Sun Y."/>
            <person name="Zhan W."/>
            <person name="Jiang J.F."/>
            <person name="Wang Q."/>
            <person name="Zhang B."/>
            <person name="Ji P."/>
            <person name="Bell-Sakyi L."/>
            <person name="Cui X.M."/>
            <person name="Yuan T.T."/>
            <person name="Jiang B.G."/>
            <person name="Yang W.F."/>
            <person name="Lam T.T."/>
            <person name="Chang Q.C."/>
            <person name="Ding S.J."/>
            <person name="Wang X.J."/>
            <person name="Zhu J.G."/>
            <person name="Ruan X.D."/>
            <person name="Zhao L."/>
            <person name="Wei J.T."/>
            <person name="Ye R.Z."/>
            <person name="Que T.C."/>
            <person name="Du C.H."/>
            <person name="Zhou Y.H."/>
            <person name="Cheng J.X."/>
            <person name="Dai P.F."/>
            <person name="Guo W.B."/>
            <person name="Han X.H."/>
            <person name="Huang E.J."/>
            <person name="Li L.F."/>
            <person name="Wei W."/>
            <person name="Gao Y.C."/>
            <person name="Liu J.Z."/>
            <person name="Shao H.Z."/>
            <person name="Wang X."/>
            <person name="Wang C.C."/>
            <person name="Yang T.C."/>
            <person name="Huo Q.B."/>
            <person name="Li W."/>
            <person name="Chen H.Y."/>
            <person name="Chen S.E."/>
            <person name="Zhou L.G."/>
            <person name="Ni X.B."/>
            <person name="Tian J.H."/>
            <person name="Sheng Y."/>
            <person name="Liu T."/>
            <person name="Pan Y.S."/>
            <person name="Xia L.Y."/>
            <person name="Li J."/>
            <person name="Zhao F."/>
            <person name="Cao W.C."/>
        </authorList>
    </citation>
    <scope>NUCLEOTIDE SEQUENCE [LARGE SCALE GENOMIC DNA]</scope>
    <source>
        <strain evidence="1">Iper-2018</strain>
    </source>
</reference>
<sequence>MPESKPLECGCYREMGRKLTDLQLRSHIETSASAQQPAPTPDPPQLPTINNELPSAGQEESVEECPTELPEPHVEADSLYLPSDASFLMMMSDTGFPRDAQQNTACGSALSQHESSKSIDYVSERKFIVFESCLDELLGNCPECTALCRITEKKIKGTCLRVHRMCNNGHQHTWTSQPSVNRRALGDVLLAAATLYSGSIVKKVLRLLRQMGFPVYRTRHTLRFRVPSFYQRSDRCGTGNKTSSSSKQVDKNWSSLVMGGQTPPGTQRNMERIPSSTCQRKRFSMWKQCR</sequence>
<gene>
    <name evidence="1" type="ORF">HPB47_018467</name>
</gene>
<evidence type="ECO:0000313" key="2">
    <source>
        <dbReference type="Proteomes" id="UP000805193"/>
    </source>
</evidence>
<dbReference type="Proteomes" id="UP000805193">
    <property type="component" value="Unassembled WGS sequence"/>
</dbReference>
<organism evidence="1 2">
    <name type="scientific">Ixodes persulcatus</name>
    <name type="common">Taiga tick</name>
    <dbReference type="NCBI Taxonomy" id="34615"/>
    <lineage>
        <taxon>Eukaryota</taxon>
        <taxon>Metazoa</taxon>
        <taxon>Ecdysozoa</taxon>
        <taxon>Arthropoda</taxon>
        <taxon>Chelicerata</taxon>
        <taxon>Arachnida</taxon>
        <taxon>Acari</taxon>
        <taxon>Parasitiformes</taxon>
        <taxon>Ixodida</taxon>
        <taxon>Ixodoidea</taxon>
        <taxon>Ixodidae</taxon>
        <taxon>Ixodinae</taxon>
        <taxon>Ixodes</taxon>
    </lineage>
</organism>
<protein>
    <submittedName>
        <fullName evidence="1">Uncharacterized protein</fullName>
    </submittedName>
</protein>
<dbReference type="EMBL" id="JABSTQ010000760">
    <property type="protein sequence ID" value="KAG0445209.1"/>
    <property type="molecule type" value="Genomic_DNA"/>
</dbReference>